<dbReference type="InterPro" id="IPR000847">
    <property type="entry name" value="LysR_HTH_N"/>
</dbReference>
<organism evidence="6 7">
    <name type="scientific">Ideonella dechloratans</name>
    <dbReference type="NCBI Taxonomy" id="36863"/>
    <lineage>
        <taxon>Bacteria</taxon>
        <taxon>Pseudomonadati</taxon>
        <taxon>Pseudomonadota</taxon>
        <taxon>Betaproteobacteria</taxon>
        <taxon>Burkholderiales</taxon>
        <taxon>Sphaerotilaceae</taxon>
        <taxon>Ideonella</taxon>
    </lineage>
</organism>
<dbReference type="PANTHER" id="PTHR30537">
    <property type="entry name" value="HTH-TYPE TRANSCRIPTIONAL REGULATOR"/>
    <property type="match status" value="1"/>
</dbReference>
<dbReference type="OrthoDB" id="9072091at2"/>
<dbReference type="PROSITE" id="PS50931">
    <property type="entry name" value="HTH_LYSR"/>
    <property type="match status" value="1"/>
</dbReference>
<evidence type="ECO:0000256" key="4">
    <source>
        <dbReference type="ARBA" id="ARBA00023163"/>
    </source>
</evidence>
<evidence type="ECO:0000313" key="7">
    <source>
        <dbReference type="Proteomes" id="UP000430120"/>
    </source>
</evidence>
<keyword evidence="3" id="KW-0238">DNA-binding</keyword>
<proteinExistence type="inferred from homology"/>
<dbReference type="InterPro" id="IPR036390">
    <property type="entry name" value="WH_DNA-bd_sf"/>
</dbReference>
<evidence type="ECO:0000256" key="2">
    <source>
        <dbReference type="ARBA" id="ARBA00023015"/>
    </source>
</evidence>
<dbReference type="Gene3D" id="1.10.10.10">
    <property type="entry name" value="Winged helix-like DNA-binding domain superfamily/Winged helix DNA-binding domain"/>
    <property type="match status" value="1"/>
</dbReference>
<dbReference type="InterPro" id="IPR005119">
    <property type="entry name" value="LysR_subst-bd"/>
</dbReference>
<name>A0A643FA08_IDEDE</name>
<keyword evidence="2" id="KW-0805">Transcription regulation</keyword>
<comment type="similarity">
    <text evidence="1">Belongs to the LysR transcriptional regulatory family.</text>
</comment>
<dbReference type="Pfam" id="PF00126">
    <property type="entry name" value="HTH_1"/>
    <property type="match status" value="1"/>
</dbReference>
<dbReference type="GO" id="GO:0006351">
    <property type="term" value="P:DNA-templated transcription"/>
    <property type="evidence" value="ECO:0007669"/>
    <property type="project" value="TreeGrafter"/>
</dbReference>
<evidence type="ECO:0000259" key="5">
    <source>
        <dbReference type="PROSITE" id="PS50931"/>
    </source>
</evidence>
<dbReference type="GO" id="GO:0003700">
    <property type="term" value="F:DNA-binding transcription factor activity"/>
    <property type="evidence" value="ECO:0007669"/>
    <property type="project" value="InterPro"/>
</dbReference>
<evidence type="ECO:0000313" key="6">
    <source>
        <dbReference type="EMBL" id="KAB0580652.1"/>
    </source>
</evidence>
<dbReference type="GO" id="GO:0043565">
    <property type="term" value="F:sequence-specific DNA binding"/>
    <property type="evidence" value="ECO:0007669"/>
    <property type="project" value="TreeGrafter"/>
</dbReference>
<accession>A0A643FA08</accession>
<sequence length="366" mass="40328">MATGCQSLISTGSRSGAVIGIPWNRGSSKARFVPSRRGRCKGPGAMACSICGTLTTMIDIRLVEHFVLLMTHGSLTRAEAESGVPKATLSRQIARLEAELGMPLFVRTPRRMVPTEAAQTYLLHCRQVLADLGAGLDQARVAVQNLAEGLSGDLRVLTSNYFSTSFVCQVLKTFAERHPQVSCHLDLAGDGLQDLPEGVDCYVCTHLPRHPHLVTKRLGRLAYGLFASPRYLRQHGLPAQPDELKRHRSIWLDSPGTTPVWSLMSREGACEVPLTQPTTTNDPWVQKTFALDGFGIALLPDYFCRPELETGALLPVLPDWRPRPMPVYGVYPKQRAVGKKLAALLEVMTDCFARIDTLQVYAGRRR</sequence>
<dbReference type="InterPro" id="IPR058163">
    <property type="entry name" value="LysR-type_TF_proteobact-type"/>
</dbReference>
<dbReference type="InterPro" id="IPR036388">
    <property type="entry name" value="WH-like_DNA-bd_sf"/>
</dbReference>
<keyword evidence="4" id="KW-0804">Transcription</keyword>
<dbReference type="CDD" id="cd08422">
    <property type="entry name" value="PBP2_CrgA_like"/>
    <property type="match status" value="1"/>
</dbReference>
<reference evidence="6 7" key="1">
    <citation type="submission" date="2019-09" db="EMBL/GenBank/DDBJ databases">
        <title>Draft genome sequences of 48 bacterial type strains from the CCUG.</title>
        <authorList>
            <person name="Tunovic T."/>
            <person name="Pineiro-Iglesias B."/>
            <person name="Unosson C."/>
            <person name="Inganas E."/>
            <person name="Ohlen M."/>
            <person name="Cardew S."/>
            <person name="Jensie-Markopoulos S."/>
            <person name="Salva-Serra F."/>
            <person name="Jaen-Luchoro D."/>
            <person name="Karlsson R."/>
            <person name="Svensson-Stadler L."/>
            <person name="Chun J."/>
            <person name="Moore E."/>
        </authorList>
    </citation>
    <scope>NUCLEOTIDE SEQUENCE [LARGE SCALE GENOMIC DNA]</scope>
    <source>
        <strain evidence="6 7">CCUG 30977</strain>
    </source>
</reference>
<dbReference type="Proteomes" id="UP000430120">
    <property type="component" value="Unassembled WGS sequence"/>
</dbReference>
<evidence type="ECO:0000256" key="1">
    <source>
        <dbReference type="ARBA" id="ARBA00009437"/>
    </source>
</evidence>
<protein>
    <submittedName>
        <fullName evidence="6">LysR family transcriptional regulator</fullName>
    </submittedName>
</protein>
<dbReference type="PANTHER" id="PTHR30537:SF68">
    <property type="entry name" value="TRANSCRIPTIONAL REGULATOR-RELATED"/>
    <property type="match status" value="1"/>
</dbReference>
<dbReference type="AlphaFoldDB" id="A0A643FA08"/>
<gene>
    <name evidence="6" type="ORF">F7Q92_13385</name>
</gene>
<keyword evidence="7" id="KW-1185">Reference proteome</keyword>
<dbReference type="Gene3D" id="3.40.190.290">
    <property type="match status" value="1"/>
</dbReference>
<dbReference type="Pfam" id="PF03466">
    <property type="entry name" value="LysR_substrate"/>
    <property type="match status" value="1"/>
</dbReference>
<comment type="caution">
    <text evidence="6">The sequence shown here is derived from an EMBL/GenBank/DDBJ whole genome shotgun (WGS) entry which is preliminary data.</text>
</comment>
<dbReference type="EMBL" id="VZPB01000031">
    <property type="protein sequence ID" value="KAB0580652.1"/>
    <property type="molecule type" value="Genomic_DNA"/>
</dbReference>
<dbReference type="SUPFAM" id="SSF53850">
    <property type="entry name" value="Periplasmic binding protein-like II"/>
    <property type="match status" value="1"/>
</dbReference>
<evidence type="ECO:0000256" key="3">
    <source>
        <dbReference type="ARBA" id="ARBA00023125"/>
    </source>
</evidence>
<dbReference type="SUPFAM" id="SSF46785">
    <property type="entry name" value="Winged helix' DNA-binding domain"/>
    <property type="match status" value="1"/>
</dbReference>
<feature type="domain" description="HTH lysR-type" evidence="5">
    <location>
        <begin position="58"/>
        <end position="115"/>
    </location>
</feature>